<dbReference type="InterPro" id="IPR017907">
    <property type="entry name" value="Znf_RING_CS"/>
</dbReference>
<evidence type="ECO:0000256" key="3">
    <source>
        <dbReference type="ARBA" id="ARBA00022833"/>
    </source>
</evidence>
<dbReference type="OrthoDB" id="5848382at2759"/>
<gene>
    <name evidence="6" type="ORF">BXYJ_LOCUS9</name>
</gene>
<dbReference type="Proteomes" id="UP000659654">
    <property type="component" value="Unassembled WGS sequence"/>
</dbReference>
<feature type="domain" description="RING-type" evidence="5">
    <location>
        <begin position="28"/>
        <end position="66"/>
    </location>
</feature>
<accession>A0A811JWB8</accession>
<dbReference type="SMART" id="SM00184">
    <property type="entry name" value="RING"/>
    <property type="match status" value="1"/>
</dbReference>
<dbReference type="GO" id="GO:0008270">
    <property type="term" value="F:zinc ion binding"/>
    <property type="evidence" value="ECO:0007669"/>
    <property type="project" value="UniProtKB-KW"/>
</dbReference>
<protein>
    <submittedName>
        <fullName evidence="6">(pine wood nematode) hypothetical protein</fullName>
    </submittedName>
</protein>
<dbReference type="PROSITE" id="PS00518">
    <property type="entry name" value="ZF_RING_1"/>
    <property type="match status" value="1"/>
</dbReference>
<dbReference type="SUPFAM" id="SSF57850">
    <property type="entry name" value="RING/U-box"/>
    <property type="match status" value="1"/>
</dbReference>
<dbReference type="PANTHER" id="PTHR23327:SF51">
    <property type="entry name" value="TRANSCRIPTIONAL REGULATOR OF YEAST FORM ADHERENCE 3"/>
    <property type="match status" value="1"/>
</dbReference>
<keyword evidence="2 4" id="KW-0863">Zinc-finger</keyword>
<dbReference type="Proteomes" id="UP000582659">
    <property type="component" value="Unassembled WGS sequence"/>
</dbReference>
<dbReference type="InterPro" id="IPR001841">
    <property type="entry name" value="Znf_RING"/>
</dbReference>
<reference evidence="6" key="1">
    <citation type="submission" date="2020-09" db="EMBL/GenBank/DDBJ databases">
        <authorList>
            <person name="Kikuchi T."/>
        </authorList>
    </citation>
    <scope>NUCLEOTIDE SEQUENCE</scope>
    <source>
        <strain evidence="6">Ka4C1</strain>
    </source>
</reference>
<evidence type="ECO:0000256" key="2">
    <source>
        <dbReference type="ARBA" id="ARBA00022771"/>
    </source>
</evidence>
<keyword evidence="1" id="KW-0479">Metal-binding</keyword>
<comment type="caution">
    <text evidence="6">The sequence shown here is derived from an EMBL/GenBank/DDBJ whole genome shotgun (WGS) entry which is preliminary data.</text>
</comment>
<keyword evidence="7" id="KW-1185">Reference proteome</keyword>
<evidence type="ECO:0000313" key="6">
    <source>
        <dbReference type="EMBL" id="CAD5207606.1"/>
    </source>
</evidence>
<dbReference type="EMBL" id="CAJFDI010000001">
    <property type="protein sequence ID" value="CAD5207606.1"/>
    <property type="molecule type" value="Genomic_DNA"/>
</dbReference>
<dbReference type="PANTHER" id="PTHR23327">
    <property type="entry name" value="RING FINGER PROTEIN 127"/>
    <property type="match status" value="1"/>
</dbReference>
<dbReference type="Gene3D" id="3.30.40.10">
    <property type="entry name" value="Zinc/RING finger domain, C3HC4 (zinc finger)"/>
    <property type="match status" value="1"/>
</dbReference>
<dbReference type="EMBL" id="CAJFCV020000001">
    <property type="protein sequence ID" value="CAG9078759.1"/>
    <property type="molecule type" value="Genomic_DNA"/>
</dbReference>
<name>A0A811JWB8_BURXY</name>
<keyword evidence="3" id="KW-0862">Zinc</keyword>
<evidence type="ECO:0000259" key="5">
    <source>
        <dbReference type="PROSITE" id="PS50089"/>
    </source>
</evidence>
<sequence length="180" mass="21378">MDSDRYSTSSSWSMTVDVYSIDDDQLKCPICGFFFRQPVRLDCGHSFCKNCIDKWLRSCNSCSLCRQPTLQPRRNQDLERIMEKRKPTSSASTTSSLLQRTLLPFRQRFFNKPKKEVRQLQRESIRASIRRTKKVNPAMMYKIVEDDQKSKENEEIQPNMERNMLRRSVRRLKKAIIDRS</sequence>
<dbReference type="PROSITE" id="PS50089">
    <property type="entry name" value="ZF_RING_2"/>
    <property type="match status" value="1"/>
</dbReference>
<organism evidence="6 7">
    <name type="scientific">Bursaphelenchus xylophilus</name>
    <name type="common">Pinewood nematode worm</name>
    <name type="synonym">Aphelenchoides xylophilus</name>
    <dbReference type="NCBI Taxonomy" id="6326"/>
    <lineage>
        <taxon>Eukaryota</taxon>
        <taxon>Metazoa</taxon>
        <taxon>Ecdysozoa</taxon>
        <taxon>Nematoda</taxon>
        <taxon>Chromadorea</taxon>
        <taxon>Rhabditida</taxon>
        <taxon>Tylenchina</taxon>
        <taxon>Tylenchomorpha</taxon>
        <taxon>Aphelenchoidea</taxon>
        <taxon>Aphelenchoididae</taxon>
        <taxon>Bursaphelenchus</taxon>
    </lineage>
</organism>
<evidence type="ECO:0000313" key="7">
    <source>
        <dbReference type="Proteomes" id="UP000659654"/>
    </source>
</evidence>
<evidence type="ECO:0000256" key="4">
    <source>
        <dbReference type="PROSITE-ProRule" id="PRU00175"/>
    </source>
</evidence>
<dbReference type="Pfam" id="PF13639">
    <property type="entry name" value="zf-RING_2"/>
    <property type="match status" value="1"/>
</dbReference>
<dbReference type="InterPro" id="IPR013083">
    <property type="entry name" value="Znf_RING/FYVE/PHD"/>
</dbReference>
<dbReference type="AlphaFoldDB" id="A0A811JWB8"/>
<proteinExistence type="predicted"/>
<evidence type="ECO:0000256" key="1">
    <source>
        <dbReference type="ARBA" id="ARBA00022723"/>
    </source>
</evidence>